<evidence type="ECO:0000256" key="1">
    <source>
        <dbReference type="ARBA" id="ARBA00023015"/>
    </source>
</evidence>
<evidence type="ECO:0000256" key="2">
    <source>
        <dbReference type="ARBA" id="ARBA00023163"/>
    </source>
</evidence>
<organism evidence="4 5">
    <name type="scientific">Dimorphilus gyrociliatus</name>
    <dbReference type="NCBI Taxonomy" id="2664684"/>
    <lineage>
        <taxon>Eukaryota</taxon>
        <taxon>Metazoa</taxon>
        <taxon>Spiralia</taxon>
        <taxon>Lophotrochozoa</taxon>
        <taxon>Annelida</taxon>
        <taxon>Polychaeta</taxon>
        <taxon>Polychaeta incertae sedis</taxon>
        <taxon>Dinophilidae</taxon>
        <taxon>Dimorphilus</taxon>
    </lineage>
</organism>
<dbReference type="AlphaFoldDB" id="A0A7I8VRS4"/>
<reference evidence="4 5" key="1">
    <citation type="submission" date="2020-08" db="EMBL/GenBank/DDBJ databases">
        <authorList>
            <person name="Hejnol A."/>
        </authorList>
    </citation>
    <scope>NUCLEOTIDE SEQUENCE [LARGE SCALE GENOMIC DNA]</scope>
</reference>
<evidence type="ECO:0000313" key="4">
    <source>
        <dbReference type="EMBL" id="CAD5118970.1"/>
    </source>
</evidence>
<keyword evidence="1" id="KW-0805">Transcription regulation</keyword>
<evidence type="ECO:0000256" key="3">
    <source>
        <dbReference type="ARBA" id="ARBA00023170"/>
    </source>
</evidence>
<dbReference type="Gene3D" id="1.10.565.10">
    <property type="entry name" value="Retinoid X Receptor"/>
    <property type="match status" value="1"/>
</dbReference>
<dbReference type="Proteomes" id="UP000549394">
    <property type="component" value="Unassembled WGS sequence"/>
</dbReference>
<keyword evidence="3" id="KW-0675">Receptor</keyword>
<dbReference type="InterPro" id="IPR035500">
    <property type="entry name" value="NHR-like_dom_sf"/>
</dbReference>
<comment type="caution">
    <text evidence="4">The sequence shown here is derived from an EMBL/GenBank/DDBJ whole genome shotgun (WGS) entry which is preliminary data.</text>
</comment>
<protein>
    <submittedName>
        <fullName evidence="4">Uncharacterized protein</fullName>
    </submittedName>
</protein>
<proteinExistence type="predicted"/>
<keyword evidence="5" id="KW-1185">Reference proteome</keyword>
<dbReference type="EMBL" id="CAJFCJ010000009">
    <property type="protein sequence ID" value="CAD5118970.1"/>
    <property type="molecule type" value="Genomic_DNA"/>
</dbReference>
<dbReference type="SUPFAM" id="SSF48508">
    <property type="entry name" value="Nuclear receptor ligand-binding domain"/>
    <property type="match status" value="1"/>
</dbReference>
<sequence>MSRAKTKVGRYTKQRHKENKQQLANIEMKKIMVPYLSIYSDSQDMIIICHQSFRDLLVENWALEVENFNHIFSRALHSMSSGIYTKQEYMDVLEVTGIEIDDRSSYTRFIEIFIEVLYKRIMRCLRRLPGLNQLNHKDFYKTILSHKENLCVLIEVASKANWTPEGLAFQLGNQRSVLLPSDYMVKMTDKEIAESQHKRGIKLTEVNLKFEEAIFLTTIFMLSPTKCQPHFQDFYQRFMFAFTKYLEENYGSNYHLRLQKLISTIAFFREDNLRQKKWVKNNEEYFTKMYKTDLLKAFSVIDDLDEGVEILSRLDI</sequence>
<keyword evidence="2" id="KW-0804">Transcription</keyword>
<accession>A0A7I8VRS4</accession>
<evidence type="ECO:0000313" key="5">
    <source>
        <dbReference type="Proteomes" id="UP000549394"/>
    </source>
</evidence>
<name>A0A7I8VRS4_9ANNE</name>
<gene>
    <name evidence="4" type="ORF">DGYR_LOCUS7270</name>
</gene>